<evidence type="ECO:0000256" key="3">
    <source>
        <dbReference type="ARBA" id="ARBA00023004"/>
    </source>
</evidence>
<proteinExistence type="predicted"/>
<keyword evidence="7" id="KW-1185">Reference proteome</keyword>
<organism evidence="6 7">
    <name type="scientific">Antarctobacter heliothermus</name>
    <dbReference type="NCBI Taxonomy" id="74033"/>
    <lineage>
        <taxon>Bacteria</taxon>
        <taxon>Pseudomonadati</taxon>
        <taxon>Pseudomonadota</taxon>
        <taxon>Alphaproteobacteria</taxon>
        <taxon>Rhodobacterales</taxon>
        <taxon>Roseobacteraceae</taxon>
        <taxon>Antarctobacter</taxon>
    </lineage>
</organism>
<keyword evidence="2 4" id="KW-0479">Metal-binding</keyword>
<evidence type="ECO:0000313" key="7">
    <source>
        <dbReference type="Proteomes" id="UP000203589"/>
    </source>
</evidence>
<protein>
    <submittedName>
        <fullName evidence="6">Cytochrome c</fullName>
    </submittedName>
</protein>
<dbReference type="OrthoDB" id="7854060at2"/>
<sequence>MKIKLIAGGAALVIGAGAYYLTRGDALEEAAKARTAQGAPIVEVTLPDTLSAKAEIGKHAFDAVCADCHGQNAAGKLGFGPPLVHKIYEPNHHGDMAFYMAAQNGVRAHHWKFGDMPAQDGLTKTDVAGIVTYVRELQRNNGIN</sequence>
<dbReference type="EMBL" id="CP022540">
    <property type="protein sequence ID" value="ASP20977.1"/>
    <property type="molecule type" value="Genomic_DNA"/>
</dbReference>
<dbReference type="Gene3D" id="1.10.760.10">
    <property type="entry name" value="Cytochrome c-like domain"/>
    <property type="match status" value="1"/>
</dbReference>
<dbReference type="KEGG" id="aht:ANTHELSMS3_02301"/>
<feature type="domain" description="Cytochrome c" evidence="5">
    <location>
        <begin position="52"/>
        <end position="138"/>
    </location>
</feature>
<reference evidence="6 7" key="1">
    <citation type="submission" date="2017-07" db="EMBL/GenBank/DDBJ databases">
        <title>Genome Sequence of Antarctobacter heliothermus Strain SMS3 Isolated from a culture of the Diatom Skeletonema marinoi.</title>
        <authorList>
            <person name="Topel M."/>
            <person name="Pinder M.I.M."/>
            <person name="Johansson O.N."/>
            <person name="Kourtchenko O."/>
            <person name="Godhe A."/>
            <person name="Clarke A.K."/>
        </authorList>
    </citation>
    <scope>NUCLEOTIDE SEQUENCE [LARGE SCALE GENOMIC DNA]</scope>
    <source>
        <strain evidence="6 7">SMS3</strain>
    </source>
</reference>
<dbReference type="PROSITE" id="PS51007">
    <property type="entry name" value="CYTC"/>
    <property type="match status" value="1"/>
</dbReference>
<dbReference type="GO" id="GO:0020037">
    <property type="term" value="F:heme binding"/>
    <property type="evidence" value="ECO:0007669"/>
    <property type="project" value="InterPro"/>
</dbReference>
<name>A0A222E448_9RHOB</name>
<accession>A0A222E448</accession>
<gene>
    <name evidence="6" type="ORF">ANTHELSMS3_02301</name>
</gene>
<evidence type="ECO:0000313" key="6">
    <source>
        <dbReference type="EMBL" id="ASP20977.1"/>
    </source>
</evidence>
<dbReference type="GO" id="GO:0009055">
    <property type="term" value="F:electron transfer activity"/>
    <property type="evidence" value="ECO:0007669"/>
    <property type="project" value="InterPro"/>
</dbReference>
<dbReference type="AlphaFoldDB" id="A0A222E448"/>
<dbReference type="InterPro" id="IPR036909">
    <property type="entry name" value="Cyt_c-like_dom_sf"/>
</dbReference>
<dbReference type="Pfam" id="PF00034">
    <property type="entry name" value="Cytochrom_C"/>
    <property type="match status" value="1"/>
</dbReference>
<evidence type="ECO:0000259" key="5">
    <source>
        <dbReference type="PROSITE" id="PS51007"/>
    </source>
</evidence>
<keyword evidence="1 4" id="KW-0349">Heme</keyword>
<dbReference type="SUPFAM" id="SSF46626">
    <property type="entry name" value="Cytochrome c"/>
    <property type="match status" value="1"/>
</dbReference>
<dbReference type="GO" id="GO:0046872">
    <property type="term" value="F:metal ion binding"/>
    <property type="evidence" value="ECO:0007669"/>
    <property type="project" value="UniProtKB-KW"/>
</dbReference>
<evidence type="ECO:0000256" key="4">
    <source>
        <dbReference type="PROSITE-ProRule" id="PRU00433"/>
    </source>
</evidence>
<keyword evidence="3 4" id="KW-0408">Iron</keyword>
<dbReference type="Proteomes" id="UP000203589">
    <property type="component" value="Chromosome"/>
</dbReference>
<evidence type="ECO:0000256" key="1">
    <source>
        <dbReference type="ARBA" id="ARBA00022617"/>
    </source>
</evidence>
<dbReference type="InterPro" id="IPR009056">
    <property type="entry name" value="Cyt_c-like_dom"/>
</dbReference>
<evidence type="ECO:0000256" key="2">
    <source>
        <dbReference type="ARBA" id="ARBA00022723"/>
    </source>
</evidence>